<comment type="similarity">
    <text evidence="1 5">Belongs to the iron/ascorbate-dependent oxidoreductase family.</text>
</comment>
<dbReference type="Pfam" id="PF14226">
    <property type="entry name" value="DIOX_N"/>
    <property type="match status" value="1"/>
</dbReference>
<dbReference type="SUPFAM" id="SSF51197">
    <property type="entry name" value="Clavaminate synthase-like"/>
    <property type="match status" value="1"/>
</dbReference>
<evidence type="ECO:0000256" key="5">
    <source>
        <dbReference type="RuleBase" id="RU003682"/>
    </source>
</evidence>
<dbReference type="EMBL" id="JXTB01000062">
    <property type="protein sequence ID" value="PON68553.1"/>
    <property type="molecule type" value="Genomic_DNA"/>
</dbReference>
<dbReference type="InterPro" id="IPR027443">
    <property type="entry name" value="IPNS-like_sf"/>
</dbReference>
<dbReference type="AlphaFoldDB" id="A0A2P5D5G9"/>
<dbReference type="GO" id="GO:0031418">
    <property type="term" value="F:L-ascorbic acid binding"/>
    <property type="evidence" value="ECO:0007669"/>
    <property type="project" value="UniProtKB-KW"/>
</dbReference>
<evidence type="ECO:0000256" key="3">
    <source>
        <dbReference type="ARBA" id="ARBA00022896"/>
    </source>
</evidence>
<evidence type="ECO:0000256" key="1">
    <source>
        <dbReference type="ARBA" id="ARBA00008056"/>
    </source>
</evidence>
<reference evidence="8" key="1">
    <citation type="submission" date="2016-06" db="EMBL/GenBank/DDBJ databases">
        <title>Parallel loss of symbiosis genes in relatives of nitrogen-fixing non-legume Parasponia.</title>
        <authorList>
            <person name="Van Velzen R."/>
            <person name="Holmer R."/>
            <person name="Bu F."/>
            <person name="Rutten L."/>
            <person name="Van Zeijl A."/>
            <person name="Liu W."/>
            <person name="Santuari L."/>
            <person name="Cao Q."/>
            <person name="Sharma T."/>
            <person name="Shen D."/>
            <person name="Roswanjaya Y."/>
            <person name="Wardhani T."/>
            <person name="Kalhor M.S."/>
            <person name="Jansen J."/>
            <person name="Van den Hoogen J."/>
            <person name="Gungor B."/>
            <person name="Hartog M."/>
            <person name="Hontelez J."/>
            <person name="Verver J."/>
            <person name="Yang W.-C."/>
            <person name="Schijlen E."/>
            <person name="Repin R."/>
            <person name="Schilthuizen M."/>
            <person name="Schranz E."/>
            <person name="Heidstra R."/>
            <person name="Miyata K."/>
            <person name="Fedorova E."/>
            <person name="Kohlen W."/>
            <person name="Bisseling T."/>
            <person name="Smit S."/>
            <person name="Geurts R."/>
        </authorList>
    </citation>
    <scope>NUCLEOTIDE SEQUENCE [LARGE SCALE GENOMIC DNA]</scope>
    <source>
        <strain evidence="8">cv. WU1-14</strain>
    </source>
</reference>
<dbReference type="Proteomes" id="UP000237105">
    <property type="component" value="Unassembled WGS sequence"/>
</dbReference>
<dbReference type="OrthoDB" id="288590at2759"/>
<keyword evidence="7" id="KW-0223">Dioxygenase</keyword>
<dbReference type="InterPro" id="IPR005123">
    <property type="entry name" value="Oxoglu/Fe-dep_dioxygenase_dom"/>
</dbReference>
<dbReference type="GO" id="GO:0051213">
    <property type="term" value="F:dioxygenase activity"/>
    <property type="evidence" value="ECO:0007669"/>
    <property type="project" value="UniProtKB-KW"/>
</dbReference>
<dbReference type="Gene3D" id="2.60.120.330">
    <property type="entry name" value="B-lactam Antibiotic, Isopenicillin N Synthase, Chain"/>
    <property type="match status" value="1"/>
</dbReference>
<sequence length="352" mass="40329">NSNPSLSRTFSKMGSLSKTVQELAFKGEEVPENYIYKDGYSGDPNAPVLEIPVIDIGLLGTSAEELERLKSALSTWGCFQGVNHGMTLEYLNQVREIVKQFFQLPLEEKQKYVREENDIEGYGNDMVLSEQQKLDWTDRLFLSIYPEDQRRLKFWPENPEAFRSIMYEYSLKMQSVSEVVLKAMARSLGLGENCFLELYGEGSKLQARFNFYPICPRPDVVLGIKPHADGTVITLLLQDESVEGLQFMKADQWFKAPIIPEALLINVGDQAEISSNGAFKSPVHRVVTNSERERISLAVFYIPDLDKEIGPFEGLIDESRPRLYRTVKNYVDIYFQYYQQGRRPMEAAKIQD</sequence>
<keyword evidence="2 5" id="KW-0479">Metal-binding</keyword>
<keyword evidence="3" id="KW-0847">Vitamin C</keyword>
<dbReference type="PROSITE" id="PS51471">
    <property type="entry name" value="FE2OG_OXY"/>
    <property type="match status" value="1"/>
</dbReference>
<dbReference type="InterPro" id="IPR044861">
    <property type="entry name" value="IPNS-like_FE2OG_OXY"/>
</dbReference>
<evidence type="ECO:0000256" key="4">
    <source>
        <dbReference type="ARBA" id="ARBA00023004"/>
    </source>
</evidence>
<protein>
    <submittedName>
        <fullName evidence="7">Oxoglutarate/iron-dependent dioxygenase</fullName>
    </submittedName>
</protein>
<evidence type="ECO:0000313" key="8">
    <source>
        <dbReference type="Proteomes" id="UP000237105"/>
    </source>
</evidence>
<feature type="domain" description="Fe2OG dioxygenase" evidence="6">
    <location>
        <begin position="203"/>
        <end position="303"/>
    </location>
</feature>
<proteinExistence type="inferred from homology"/>
<keyword evidence="4 5" id="KW-0408">Iron</keyword>
<dbReference type="InterPro" id="IPR050295">
    <property type="entry name" value="Plant_2OG-oxidoreductases"/>
</dbReference>
<evidence type="ECO:0000256" key="2">
    <source>
        <dbReference type="ARBA" id="ARBA00022723"/>
    </source>
</evidence>
<dbReference type="FunFam" id="2.60.120.330:FF:000018">
    <property type="entry name" value="2-oxoglutarate (2OG) and Fe(II)-dependent oxygenase superfamily protein"/>
    <property type="match status" value="1"/>
</dbReference>
<dbReference type="InterPro" id="IPR026992">
    <property type="entry name" value="DIOX_N"/>
</dbReference>
<gene>
    <name evidence="7" type="ORF">PanWU01x14_095240</name>
</gene>
<organism evidence="7 8">
    <name type="scientific">Parasponia andersonii</name>
    <name type="common">Sponia andersonii</name>
    <dbReference type="NCBI Taxonomy" id="3476"/>
    <lineage>
        <taxon>Eukaryota</taxon>
        <taxon>Viridiplantae</taxon>
        <taxon>Streptophyta</taxon>
        <taxon>Embryophyta</taxon>
        <taxon>Tracheophyta</taxon>
        <taxon>Spermatophyta</taxon>
        <taxon>Magnoliopsida</taxon>
        <taxon>eudicotyledons</taxon>
        <taxon>Gunneridae</taxon>
        <taxon>Pentapetalae</taxon>
        <taxon>rosids</taxon>
        <taxon>fabids</taxon>
        <taxon>Rosales</taxon>
        <taxon>Cannabaceae</taxon>
        <taxon>Parasponia</taxon>
    </lineage>
</organism>
<keyword evidence="8" id="KW-1185">Reference proteome</keyword>
<evidence type="ECO:0000259" key="6">
    <source>
        <dbReference type="PROSITE" id="PS51471"/>
    </source>
</evidence>
<accession>A0A2P5D5G9</accession>
<dbReference type="GO" id="GO:0046872">
    <property type="term" value="F:metal ion binding"/>
    <property type="evidence" value="ECO:0007669"/>
    <property type="project" value="UniProtKB-KW"/>
</dbReference>
<name>A0A2P5D5G9_PARAD</name>
<dbReference type="PANTHER" id="PTHR47991">
    <property type="entry name" value="OXOGLUTARATE/IRON-DEPENDENT DIOXYGENASE"/>
    <property type="match status" value="1"/>
</dbReference>
<dbReference type="Pfam" id="PF03171">
    <property type="entry name" value="2OG-FeII_Oxy"/>
    <property type="match status" value="1"/>
</dbReference>
<evidence type="ECO:0000313" key="7">
    <source>
        <dbReference type="EMBL" id="PON68553.1"/>
    </source>
</evidence>
<comment type="caution">
    <text evidence="7">The sequence shown here is derived from an EMBL/GenBank/DDBJ whole genome shotgun (WGS) entry which is preliminary data.</text>
</comment>
<feature type="non-terminal residue" evidence="7">
    <location>
        <position position="1"/>
    </location>
</feature>
<keyword evidence="5" id="KW-0560">Oxidoreductase</keyword>